<feature type="region of interest" description="Disordered" evidence="4">
    <location>
        <begin position="1148"/>
        <end position="1177"/>
    </location>
</feature>
<evidence type="ECO:0008006" key="9">
    <source>
        <dbReference type="Google" id="ProtNLM"/>
    </source>
</evidence>
<evidence type="ECO:0000313" key="8">
    <source>
        <dbReference type="Proteomes" id="UP000295192"/>
    </source>
</evidence>
<dbReference type="PANTHER" id="PTHR15245:SF20">
    <property type="entry name" value="SYMPLEKIN"/>
    <property type="match status" value="1"/>
</dbReference>
<keyword evidence="3" id="KW-0539">Nucleus</keyword>
<dbReference type="STRING" id="7232.A0A484BA18"/>
<gene>
    <name evidence="7" type="ORF">AWZ03_007855</name>
</gene>
<evidence type="ECO:0000259" key="5">
    <source>
        <dbReference type="Pfam" id="PF11935"/>
    </source>
</evidence>
<dbReference type="InterPro" id="IPR016024">
    <property type="entry name" value="ARM-type_fold"/>
</dbReference>
<keyword evidence="8" id="KW-1185">Reference proteome</keyword>
<dbReference type="Pfam" id="PF12295">
    <property type="entry name" value="Symplekin_C"/>
    <property type="match status" value="1"/>
</dbReference>
<dbReference type="Proteomes" id="UP000295192">
    <property type="component" value="Unassembled WGS sequence"/>
</dbReference>
<feature type="compositionally biased region" description="Pro residues" evidence="4">
    <location>
        <begin position="1148"/>
        <end position="1162"/>
    </location>
</feature>
<evidence type="ECO:0000313" key="7">
    <source>
        <dbReference type="EMBL" id="TDG45717.1"/>
    </source>
</evidence>
<evidence type="ECO:0000256" key="3">
    <source>
        <dbReference type="ARBA" id="ARBA00023242"/>
    </source>
</evidence>
<sequence>MDSIIGRSQFVSETANLFTDEKTATARAKVVEWCNEFVTANATLKCELLVKVQEIVLSSCVELAEEFLEPVLSLAHDQNQEVRKQVVSFIEQICKVKVELLPYVINVISMMLRDSSAQVIKRVIQACGSIYKNGLQYLCSLTDPSDSAEQAWNVLSLIKAQILDMIDNENDGIRTNAIKFLEGVIILQSYADEDSMKREGDFSLADVPEHCKLIRRQKLQDEGTNIFDIMLQFHGTTHISSVNLIACTSSLCTVAKMRPIFMGSVVEAFRQLNNNLPPTLTDSQVSSVRKSLRLQLQMLLKLRGSFEFAGTIRNILMDLGASASEIQKLLPKMDKQEMARRQKRILENAAQSLAKKARLVEQERHPQQPQEMELDEEELERQRQKSTRVNEKFLAEHLRSTETVVNLVIEFLPSLPDAATPKFLAEYTPIKQLSLPQQVSNISHLFGQQLTEMRMGPGSAAFSKEPPMKPKSQSSIAIADPEPLAMDVDDAQGKLSEQELQRKEEATKKLRETMERSKGEQTVIERMKERAKTLKLQEITKPLPRNTKEKFLLDAIIRILNSERQCIMGGVAAKRRKLVTVIAATFPDNVRYSIMEFILADIKQRIDLAFSWLFEEYSLLQGFTRHTYVKTENRPDHAYNELLNKLISGINERCEYKDRIILLRRLFLEAPILPEEAIVQLVKLCLVEEFMHHGLEIVKDLAVLRPPRKNRFVRVLLNYAVHERADLRERALGHLITIYHVHKIVPARIDEFALEWLQFVVAETPPNAIFSADYGRPTPEVAWKEDTAKVCLLLALALLPYNPEVYLEKICQVFMETSAELKRTILRSLDAPIKKLGVESPALLKLLEDCPKGLETLVIRIIYILTERVPTPHPELVQRVRDLYQNKVKDVRVLIPILSGLSRSELIAVLPKLIKLNQAVVKEVFNRLLGIGAEFAHQQMAISPTELLVALHTIDTNVWDLKSIVKATSLCLAEREVYTQEVLMAVLQQLVEMMPVPTLMMRTTIQSLTLWPRLSNFVLNLLQRLILKQVWRQKVIWEGFLKTVQRLKPQSLPVLLQLPPPQLADALQQCPDLRPQLLEYAESIQDEPMSGITQQILDIISGKSVDVFVTDESGGYINPDNIKKELVDSSEMNIISTVPVLTSVPVAAPQPVPAPAPQPVPAPVLGDLNQPLPPGED</sequence>
<keyword evidence="2" id="KW-0507">mRNA processing</keyword>
<evidence type="ECO:0000256" key="1">
    <source>
        <dbReference type="ARBA" id="ARBA00004123"/>
    </source>
</evidence>
<feature type="domain" description="Symplekin C-terminal" evidence="6">
    <location>
        <begin position="890"/>
        <end position="1070"/>
    </location>
</feature>
<dbReference type="Pfam" id="PF11935">
    <property type="entry name" value="SYMPK_PTA1_N"/>
    <property type="match status" value="1"/>
</dbReference>
<accession>A0A484BA18</accession>
<dbReference type="OrthoDB" id="331600at2759"/>
<dbReference type="EMBL" id="LSRL02000072">
    <property type="protein sequence ID" value="TDG45717.1"/>
    <property type="molecule type" value="Genomic_DNA"/>
</dbReference>
<dbReference type="KEGG" id="dnv:108650348"/>
<dbReference type="InterPro" id="IPR022075">
    <property type="entry name" value="Symplekin_C"/>
</dbReference>
<dbReference type="Gene3D" id="1.25.10.10">
    <property type="entry name" value="Leucine-rich Repeat Variant"/>
    <property type="match status" value="1"/>
</dbReference>
<protein>
    <recommendedName>
        <fullName evidence="9">Symplekin</fullName>
    </recommendedName>
</protein>
<feature type="region of interest" description="Disordered" evidence="4">
    <location>
        <begin position="358"/>
        <end position="381"/>
    </location>
</feature>
<dbReference type="InterPro" id="IPR021850">
    <property type="entry name" value="Symplekin/Pta1"/>
</dbReference>
<proteinExistence type="predicted"/>
<dbReference type="SUPFAM" id="SSF48371">
    <property type="entry name" value="ARM repeat"/>
    <property type="match status" value="1"/>
</dbReference>
<dbReference type="OMA" id="NVRYGIM"/>
<organism evidence="7 8">
    <name type="scientific">Drosophila navojoa</name>
    <name type="common">Fruit fly</name>
    <dbReference type="NCBI Taxonomy" id="7232"/>
    <lineage>
        <taxon>Eukaryota</taxon>
        <taxon>Metazoa</taxon>
        <taxon>Ecdysozoa</taxon>
        <taxon>Arthropoda</taxon>
        <taxon>Hexapoda</taxon>
        <taxon>Insecta</taxon>
        <taxon>Pterygota</taxon>
        <taxon>Neoptera</taxon>
        <taxon>Endopterygota</taxon>
        <taxon>Diptera</taxon>
        <taxon>Brachycera</taxon>
        <taxon>Muscomorpha</taxon>
        <taxon>Ephydroidea</taxon>
        <taxon>Drosophilidae</taxon>
        <taxon>Drosophila</taxon>
    </lineage>
</organism>
<comment type="subcellular location">
    <subcellularLocation>
        <location evidence="1">Nucleus</location>
    </subcellularLocation>
</comment>
<name>A0A484BA18_DRONA</name>
<dbReference type="GO" id="GO:0005847">
    <property type="term" value="C:mRNA cleavage and polyadenylation specificity factor complex"/>
    <property type="evidence" value="ECO:0007669"/>
    <property type="project" value="TreeGrafter"/>
</dbReference>
<comment type="caution">
    <text evidence="7">The sequence shown here is derived from an EMBL/GenBank/DDBJ whole genome shotgun (WGS) entry which is preliminary data.</text>
</comment>
<evidence type="ECO:0000256" key="2">
    <source>
        <dbReference type="ARBA" id="ARBA00022664"/>
    </source>
</evidence>
<evidence type="ECO:0000256" key="4">
    <source>
        <dbReference type="SAM" id="MobiDB-lite"/>
    </source>
</evidence>
<reference evidence="7 8" key="1">
    <citation type="journal article" date="2019" name="J. Hered.">
        <title>An Improved Genome Assembly for Drosophila navojoa, the Basal Species in the mojavensis Cluster.</title>
        <authorList>
            <person name="Vanderlinde T."/>
            <person name="Dupim E.G."/>
            <person name="Nazario-Yepiz N.O."/>
            <person name="Carvalho A.B."/>
        </authorList>
    </citation>
    <scope>NUCLEOTIDE SEQUENCE [LARGE SCALE GENOMIC DNA]</scope>
    <source>
        <strain evidence="7">Navoj_Jal97</strain>
        <tissue evidence="7">Whole organism</tissue>
    </source>
</reference>
<feature type="domain" description="Symplekin/Pta1 N-terminal" evidence="5">
    <location>
        <begin position="117"/>
        <end position="335"/>
    </location>
</feature>
<dbReference type="InterPro" id="IPR032460">
    <property type="entry name" value="Symplekin/Pta1_N"/>
</dbReference>
<dbReference type="AlphaFoldDB" id="A0A484BA18"/>
<dbReference type="PANTHER" id="PTHR15245">
    <property type="entry name" value="SYMPLEKIN-RELATED"/>
    <property type="match status" value="1"/>
</dbReference>
<dbReference type="InterPro" id="IPR011989">
    <property type="entry name" value="ARM-like"/>
</dbReference>
<evidence type="ECO:0000259" key="6">
    <source>
        <dbReference type="Pfam" id="PF12295"/>
    </source>
</evidence>
<dbReference type="GO" id="GO:0006397">
    <property type="term" value="P:mRNA processing"/>
    <property type="evidence" value="ECO:0007669"/>
    <property type="project" value="UniProtKB-KW"/>
</dbReference>